<dbReference type="RefSeq" id="WP_353548267.1">
    <property type="nucleotide sequence ID" value="NZ_AP029612.1"/>
</dbReference>
<protein>
    <recommendedName>
        <fullName evidence="2">YjcQ protein</fullName>
    </recommendedName>
</protein>
<sequence>MENTYYTLQTLYRIVREEPHPEQYLCTPREMILHSTFSWETIHKHLLALAQQGLVMLQQLDTPHCYITTQGIETVKSSFVNEGAGETLGFLVKREAV</sequence>
<evidence type="ECO:0000313" key="1">
    <source>
        <dbReference type="EMBL" id="BFG70625.1"/>
    </source>
</evidence>
<gene>
    <name evidence="1" type="ORF">KACHI17_15060</name>
</gene>
<proteinExistence type="predicted"/>
<dbReference type="EMBL" id="AP029612">
    <property type="protein sequence ID" value="BFG70625.1"/>
    <property type="molecule type" value="Genomic_DNA"/>
</dbReference>
<evidence type="ECO:0008006" key="2">
    <source>
        <dbReference type="Google" id="ProtNLM"/>
    </source>
</evidence>
<dbReference type="AlphaFoldDB" id="A0AAT9GJ29"/>
<name>A0AAT9GJ29_9BACT</name>
<accession>A0AAT9GJ29</accession>
<reference evidence="1" key="1">
    <citation type="submission" date="2024-02" db="EMBL/GenBank/DDBJ databases">
        <title>Sediminibacterium planktonica sp. nov. and Sediminibacterium longus sp. nov., isolated from surface lake and river water.</title>
        <authorList>
            <person name="Watanabe K."/>
            <person name="Takemine S."/>
            <person name="Ishii Y."/>
            <person name="Ogata Y."/>
            <person name="Shindo C."/>
            <person name="Suda W."/>
        </authorList>
    </citation>
    <scope>NUCLEOTIDE SEQUENCE</scope>
    <source>
        <strain evidence="1">KACHI17</strain>
    </source>
</reference>
<organism evidence="1">
    <name type="scientific">Sediminibacterium sp. KACHI17</name>
    <dbReference type="NCBI Taxonomy" id="1751071"/>
    <lineage>
        <taxon>Bacteria</taxon>
        <taxon>Pseudomonadati</taxon>
        <taxon>Bacteroidota</taxon>
        <taxon>Chitinophagia</taxon>
        <taxon>Chitinophagales</taxon>
        <taxon>Chitinophagaceae</taxon>
        <taxon>Sediminibacterium</taxon>
    </lineage>
</organism>